<evidence type="ECO:0000313" key="1">
    <source>
        <dbReference type="EMBL" id="PXX79702.1"/>
    </source>
</evidence>
<organism evidence="1 2">
    <name type="scientific">Dielma fastidiosa</name>
    <dbReference type="NCBI Taxonomy" id="1034346"/>
    <lineage>
        <taxon>Bacteria</taxon>
        <taxon>Bacillati</taxon>
        <taxon>Bacillota</taxon>
        <taxon>Erysipelotrichia</taxon>
        <taxon>Erysipelotrichales</taxon>
        <taxon>Erysipelotrichaceae</taxon>
        <taxon>Dielma</taxon>
    </lineage>
</organism>
<dbReference type="OrthoDB" id="1654298at2"/>
<evidence type="ECO:0000313" key="2">
    <source>
        <dbReference type="Proteomes" id="UP000247612"/>
    </source>
</evidence>
<dbReference type="Proteomes" id="UP000247612">
    <property type="component" value="Unassembled WGS sequence"/>
</dbReference>
<gene>
    <name evidence="1" type="ORF">DES51_105176</name>
</gene>
<sequence>MKKYEYVTVEYNVKELRESLTVKHREIIDLYASKGYRYAGMIPIELGNPTHIRKLDLIFEKDEQE</sequence>
<dbReference type="AlphaFoldDB" id="A0A2V2FCF3"/>
<reference evidence="1 2" key="1">
    <citation type="submission" date="2018-05" db="EMBL/GenBank/DDBJ databases">
        <title>Genomic Encyclopedia of Type Strains, Phase IV (KMG-IV): sequencing the most valuable type-strain genomes for metagenomic binning, comparative biology and taxonomic classification.</title>
        <authorList>
            <person name="Goeker M."/>
        </authorList>
    </citation>
    <scope>NUCLEOTIDE SEQUENCE [LARGE SCALE GENOMIC DNA]</scope>
    <source>
        <strain evidence="1 2">JC118</strain>
    </source>
</reference>
<accession>A0A2V2FCF3</accession>
<dbReference type="GeneID" id="94440259"/>
<keyword evidence="2" id="KW-1185">Reference proteome</keyword>
<protein>
    <submittedName>
        <fullName evidence="1">Uncharacterized protein DUF4177</fullName>
    </submittedName>
</protein>
<proteinExistence type="predicted"/>
<dbReference type="RefSeq" id="WP_022937079.1">
    <property type="nucleotide sequence ID" value="NZ_CABKRQ010000002.1"/>
</dbReference>
<dbReference type="EMBL" id="QJKH01000005">
    <property type="protein sequence ID" value="PXX79702.1"/>
    <property type="molecule type" value="Genomic_DNA"/>
</dbReference>
<comment type="caution">
    <text evidence="1">The sequence shown here is derived from an EMBL/GenBank/DDBJ whole genome shotgun (WGS) entry which is preliminary data.</text>
</comment>
<name>A0A2V2FCF3_9FIRM</name>